<name>A0A562VCH0_9ACTN</name>
<dbReference type="EMBL" id="VLLL01000005">
    <property type="protein sequence ID" value="TWJ15593.1"/>
    <property type="molecule type" value="Genomic_DNA"/>
</dbReference>
<dbReference type="GO" id="GO:0005886">
    <property type="term" value="C:plasma membrane"/>
    <property type="evidence" value="ECO:0007669"/>
    <property type="project" value="UniProtKB-SubCell"/>
</dbReference>
<dbReference type="GO" id="GO:0016887">
    <property type="term" value="F:ATP hydrolysis activity"/>
    <property type="evidence" value="ECO:0007669"/>
    <property type="project" value="InterPro"/>
</dbReference>
<evidence type="ECO:0000256" key="2">
    <source>
        <dbReference type="ARBA" id="ARBA00022448"/>
    </source>
</evidence>
<evidence type="ECO:0000256" key="6">
    <source>
        <dbReference type="ARBA" id="ARBA00022967"/>
    </source>
</evidence>
<dbReference type="InterPro" id="IPR003593">
    <property type="entry name" value="AAA+_ATPase"/>
</dbReference>
<comment type="subcellular location">
    <subcellularLocation>
        <location evidence="1">Cell membrane</location>
        <topology evidence="1">Peripheral membrane protein</topology>
    </subcellularLocation>
</comment>
<keyword evidence="8" id="KW-0046">Antibiotic resistance</keyword>
<evidence type="ECO:0000256" key="8">
    <source>
        <dbReference type="ARBA" id="ARBA00023251"/>
    </source>
</evidence>
<dbReference type="AlphaFoldDB" id="A0A562VCH0"/>
<dbReference type="PROSITE" id="PS00211">
    <property type="entry name" value="ABC_TRANSPORTER_1"/>
    <property type="match status" value="1"/>
</dbReference>
<dbReference type="OrthoDB" id="9804819at2"/>
<dbReference type="RefSeq" id="WP_147134534.1">
    <property type="nucleotide sequence ID" value="NZ_BAABIJ010000001.1"/>
</dbReference>
<sequence>MTLTPIVEVVGLRKSYRGLRVLDGVDLSIEAGRILALLGPNGSGKTTTVGILSTLRRPDAGRVRVAGFDVVAQPDGVRSVISLTGQFTAVDELLTGRENLRMMARLHRLPGREIASRVADSLSRFGLTEAADRRAGSYSGGMRRRLDLAIGVLSKPRVLFLDEPTTGLDPHSRREVWRAVTELAAQGVAVLLTTQYLEEADQLADRVAVLNDGRIIAEGTPAELKRLVGADLVEVRYADGTLRRVPTDGTIPGLQAILADLAAQDARVTSVAVRPPSMDDVFLQLTGRPTAAAAREEVAA</sequence>
<evidence type="ECO:0000256" key="4">
    <source>
        <dbReference type="ARBA" id="ARBA00022741"/>
    </source>
</evidence>
<comment type="caution">
    <text evidence="10">The sequence shown here is derived from an EMBL/GenBank/DDBJ whole genome shotgun (WGS) entry which is preliminary data.</text>
</comment>
<evidence type="ECO:0000259" key="9">
    <source>
        <dbReference type="PROSITE" id="PS50893"/>
    </source>
</evidence>
<dbReference type="Gene3D" id="3.40.50.300">
    <property type="entry name" value="P-loop containing nucleotide triphosphate hydrolases"/>
    <property type="match status" value="1"/>
</dbReference>
<keyword evidence="2" id="KW-0813">Transport</keyword>
<keyword evidence="3" id="KW-1003">Cell membrane</keyword>
<dbReference type="Proteomes" id="UP000321617">
    <property type="component" value="Unassembled WGS sequence"/>
</dbReference>
<evidence type="ECO:0000256" key="1">
    <source>
        <dbReference type="ARBA" id="ARBA00004202"/>
    </source>
</evidence>
<dbReference type="InterPro" id="IPR017871">
    <property type="entry name" value="ABC_transporter-like_CS"/>
</dbReference>
<dbReference type="GO" id="GO:0005524">
    <property type="term" value="F:ATP binding"/>
    <property type="evidence" value="ECO:0007669"/>
    <property type="project" value="UniProtKB-KW"/>
</dbReference>
<dbReference type="FunFam" id="3.40.50.300:FF:000589">
    <property type="entry name" value="ABC transporter, ATP-binding subunit"/>
    <property type="match status" value="1"/>
</dbReference>
<dbReference type="PROSITE" id="PS50893">
    <property type="entry name" value="ABC_TRANSPORTER_2"/>
    <property type="match status" value="1"/>
</dbReference>
<dbReference type="SUPFAM" id="SSF52540">
    <property type="entry name" value="P-loop containing nucleoside triphosphate hydrolases"/>
    <property type="match status" value="1"/>
</dbReference>
<evidence type="ECO:0000256" key="7">
    <source>
        <dbReference type="ARBA" id="ARBA00023136"/>
    </source>
</evidence>
<reference evidence="10 11" key="1">
    <citation type="journal article" date="2013" name="Stand. Genomic Sci.">
        <title>Genomic Encyclopedia of Type Strains, Phase I: The one thousand microbial genomes (KMG-I) project.</title>
        <authorList>
            <person name="Kyrpides N.C."/>
            <person name="Woyke T."/>
            <person name="Eisen J.A."/>
            <person name="Garrity G."/>
            <person name="Lilburn T.G."/>
            <person name="Beck B.J."/>
            <person name="Whitman W.B."/>
            <person name="Hugenholtz P."/>
            <person name="Klenk H.P."/>
        </authorList>
    </citation>
    <scope>NUCLEOTIDE SEQUENCE [LARGE SCALE GENOMIC DNA]</scope>
    <source>
        <strain evidence="10 11">DSM 45044</strain>
    </source>
</reference>
<evidence type="ECO:0000256" key="3">
    <source>
        <dbReference type="ARBA" id="ARBA00022475"/>
    </source>
</evidence>
<dbReference type="InterPro" id="IPR027417">
    <property type="entry name" value="P-loop_NTPase"/>
</dbReference>
<keyword evidence="7" id="KW-0472">Membrane</keyword>
<gene>
    <name evidence="10" type="ORF">LX16_1304</name>
</gene>
<keyword evidence="4" id="KW-0547">Nucleotide-binding</keyword>
<dbReference type="PANTHER" id="PTHR42711:SF19">
    <property type="entry name" value="DOXORUBICIN RESISTANCE ATP-BINDING PROTEIN DRRA"/>
    <property type="match status" value="1"/>
</dbReference>
<feature type="domain" description="ABC transporter" evidence="9">
    <location>
        <begin position="7"/>
        <end position="237"/>
    </location>
</feature>
<evidence type="ECO:0000256" key="5">
    <source>
        <dbReference type="ARBA" id="ARBA00022840"/>
    </source>
</evidence>
<accession>A0A562VCH0</accession>
<evidence type="ECO:0000313" key="11">
    <source>
        <dbReference type="Proteomes" id="UP000321617"/>
    </source>
</evidence>
<proteinExistence type="predicted"/>
<protein>
    <submittedName>
        <fullName evidence="10">ABC-2 type transport system ATP-binding protein</fullName>
    </submittedName>
</protein>
<evidence type="ECO:0000313" key="10">
    <source>
        <dbReference type="EMBL" id="TWJ15593.1"/>
    </source>
</evidence>
<keyword evidence="6" id="KW-1278">Translocase</keyword>
<keyword evidence="5 10" id="KW-0067">ATP-binding</keyword>
<dbReference type="SMART" id="SM00382">
    <property type="entry name" value="AAA"/>
    <property type="match status" value="1"/>
</dbReference>
<dbReference type="Pfam" id="PF00005">
    <property type="entry name" value="ABC_tran"/>
    <property type="match status" value="1"/>
</dbReference>
<keyword evidence="11" id="KW-1185">Reference proteome</keyword>
<dbReference type="PANTHER" id="PTHR42711">
    <property type="entry name" value="ABC TRANSPORTER ATP-BINDING PROTEIN"/>
    <property type="match status" value="1"/>
</dbReference>
<dbReference type="GO" id="GO:0046677">
    <property type="term" value="P:response to antibiotic"/>
    <property type="evidence" value="ECO:0007669"/>
    <property type="project" value="UniProtKB-KW"/>
</dbReference>
<organism evidence="10 11">
    <name type="scientific">Stackebrandtia albiflava</name>
    <dbReference type="NCBI Taxonomy" id="406432"/>
    <lineage>
        <taxon>Bacteria</taxon>
        <taxon>Bacillati</taxon>
        <taxon>Actinomycetota</taxon>
        <taxon>Actinomycetes</taxon>
        <taxon>Glycomycetales</taxon>
        <taxon>Glycomycetaceae</taxon>
        <taxon>Stackebrandtia</taxon>
    </lineage>
</organism>
<dbReference type="InterPro" id="IPR003439">
    <property type="entry name" value="ABC_transporter-like_ATP-bd"/>
</dbReference>
<dbReference type="InterPro" id="IPR050763">
    <property type="entry name" value="ABC_transporter_ATP-binding"/>
</dbReference>